<protein>
    <submittedName>
        <fullName evidence="3">Uncharacterized protein</fullName>
    </submittedName>
</protein>
<feature type="chain" id="PRO_5026996367" evidence="2">
    <location>
        <begin position="25"/>
        <end position="69"/>
    </location>
</feature>
<sequence>MPPIRRAAATGLLALWLSPLPAEAGGPTAPTEAALPAGESRGQAPLEAWRERQRRSPGAAGDAGTDRTE</sequence>
<dbReference type="AlphaFoldDB" id="A0A6M1LL20"/>
<accession>A0A6M1LL20</accession>
<evidence type="ECO:0000256" key="2">
    <source>
        <dbReference type="SAM" id="SignalP"/>
    </source>
</evidence>
<reference evidence="3 4" key="1">
    <citation type="submission" date="2020-03" db="EMBL/GenBank/DDBJ databases">
        <title>Roseomonas stagni sp. nov., isolated from pond water in Japan.</title>
        <authorList>
            <person name="Furuhata K."/>
            <person name="Miyamoto H."/>
            <person name="Goto K."/>
        </authorList>
    </citation>
    <scope>NUCLEOTIDE SEQUENCE [LARGE SCALE GENOMIC DNA]</scope>
    <source>
        <strain evidence="3 4">PeD5</strain>
    </source>
</reference>
<organism evidence="3 4">
    <name type="scientific">Falsiroseomonas algicola</name>
    <dbReference type="NCBI Taxonomy" id="2716930"/>
    <lineage>
        <taxon>Bacteria</taxon>
        <taxon>Pseudomonadati</taxon>
        <taxon>Pseudomonadota</taxon>
        <taxon>Alphaproteobacteria</taxon>
        <taxon>Acetobacterales</taxon>
        <taxon>Roseomonadaceae</taxon>
        <taxon>Falsiroseomonas</taxon>
    </lineage>
</organism>
<feature type="region of interest" description="Disordered" evidence="1">
    <location>
        <begin position="20"/>
        <end position="69"/>
    </location>
</feature>
<dbReference type="RefSeq" id="WP_164694896.1">
    <property type="nucleotide sequence ID" value="NZ_JAAIKB010000004.1"/>
</dbReference>
<name>A0A6M1LL20_9PROT</name>
<feature type="signal peptide" evidence="2">
    <location>
        <begin position="1"/>
        <end position="24"/>
    </location>
</feature>
<comment type="caution">
    <text evidence="3">The sequence shown here is derived from an EMBL/GenBank/DDBJ whole genome shotgun (WGS) entry which is preliminary data.</text>
</comment>
<proteinExistence type="predicted"/>
<evidence type="ECO:0000313" key="3">
    <source>
        <dbReference type="EMBL" id="NGM21018.1"/>
    </source>
</evidence>
<dbReference type="EMBL" id="JAAIKB010000004">
    <property type="protein sequence ID" value="NGM21018.1"/>
    <property type="molecule type" value="Genomic_DNA"/>
</dbReference>
<keyword evidence="4" id="KW-1185">Reference proteome</keyword>
<gene>
    <name evidence="3" type="ORF">G3576_13420</name>
</gene>
<dbReference type="Proteomes" id="UP000475385">
    <property type="component" value="Unassembled WGS sequence"/>
</dbReference>
<evidence type="ECO:0000256" key="1">
    <source>
        <dbReference type="SAM" id="MobiDB-lite"/>
    </source>
</evidence>
<evidence type="ECO:0000313" key="4">
    <source>
        <dbReference type="Proteomes" id="UP000475385"/>
    </source>
</evidence>
<keyword evidence="2" id="KW-0732">Signal</keyword>